<evidence type="ECO:0000313" key="2">
    <source>
        <dbReference type="Proteomes" id="UP001054252"/>
    </source>
</evidence>
<reference evidence="1 2" key="1">
    <citation type="journal article" date="2021" name="Commun. Biol.">
        <title>The genome of Shorea leprosula (Dipterocarpaceae) highlights the ecological relevance of drought in aseasonal tropical rainforests.</title>
        <authorList>
            <person name="Ng K.K.S."/>
            <person name="Kobayashi M.J."/>
            <person name="Fawcett J.A."/>
            <person name="Hatakeyama M."/>
            <person name="Paape T."/>
            <person name="Ng C.H."/>
            <person name="Ang C.C."/>
            <person name="Tnah L.H."/>
            <person name="Lee C.T."/>
            <person name="Nishiyama T."/>
            <person name="Sese J."/>
            <person name="O'Brien M.J."/>
            <person name="Copetti D."/>
            <person name="Mohd Noor M.I."/>
            <person name="Ong R.C."/>
            <person name="Putra M."/>
            <person name="Sireger I.Z."/>
            <person name="Indrioko S."/>
            <person name="Kosugi Y."/>
            <person name="Izuno A."/>
            <person name="Isagi Y."/>
            <person name="Lee S.L."/>
            <person name="Shimizu K.K."/>
        </authorList>
    </citation>
    <scope>NUCLEOTIDE SEQUENCE [LARGE SCALE GENOMIC DNA]</scope>
    <source>
        <strain evidence="1">214</strain>
    </source>
</reference>
<accession>A0AAV5LPP9</accession>
<organism evidence="1 2">
    <name type="scientific">Rubroshorea leprosula</name>
    <dbReference type="NCBI Taxonomy" id="152421"/>
    <lineage>
        <taxon>Eukaryota</taxon>
        <taxon>Viridiplantae</taxon>
        <taxon>Streptophyta</taxon>
        <taxon>Embryophyta</taxon>
        <taxon>Tracheophyta</taxon>
        <taxon>Spermatophyta</taxon>
        <taxon>Magnoliopsida</taxon>
        <taxon>eudicotyledons</taxon>
        <taxon>Gunneridae</taxon>
        <taxon>Pentapetalae</taxon>
        <taxon>rosids</taxon>
        <taxon>malvids</taxon>
        <taxon>Malvales</taxon>
        <taxon>Dipterocarpaceae</taxon>
        <taxon>Rubroshorea</taxon>
    </lineage>
</organism>
<proteinExistence type="predicted"/>
<sequence>MPLPPAQQHHLEHNSDKHHARFAAVCFLQTASQNLFVLRSSPIASSVVPVAPTPPDVFCTPCNRNPVGKPKATGHFTTVAVVTILFWKLFY</sequence>
<dbReference type="AlphaFoldDB" id="A0AAV5LPP9"/>
<comment type="caution">
    <text evidence="1">The sequence shown here is derived from an EMBL/GenBank/DDBJ whole genome shotgun (WGS) entry which is preliminary data.</text>
</comment>
<name>A0AAV5LPP9_9ROSI</name>
<dbReference type="EMBL" id="BPVZ01000134">
    <property type="protein sequence ID" value="GKV39411.1"/>
    <property type="molecule type" value="Genomic_DNA"/>
</dbReference>
<protein>
    <submittedName>
        <fullName evidence="1">Uncharacterized protein</fullName>
    </submittedName>
</protein>
<evidence type="ECO:0000313" key="1">
    <source>
        <dbReference type="EMBL" id="GKV39411.1"/>
    </source>
</evidence>
<gene>
    <name evidence="1" type="ORF">SLEP1_g47176</name>
</gene>
<dbReference type="Proteomes" id="UP001054252">
    <property type="component" value="Unassembled WGS sequence"/>
</dbReference>
<keyword evidence="2" id="KW-1185">Reference proteome</keyword>